<reference evidence="5" key="1">
    <citation type="submission" date="2020-12" db="EMBL/GenBank/DDBJ databases">
        <title>Metabolic potential, ecology and presence of endohyphal bacteria is reflected in genomic diversity of Mucoromycotina.</title>
        <authorList>
            <person name="Muszewska A."/>
            <person name="Okrasinska A."/>
            <person name="Steczkiewicz K."/>
            <person name="Drgas O."/>
            <person name="Orlowska M."/>
            <person name="Perlinska-Lenart U."/>
            <person name="Aleksandrzak-Piekarczyk T."/>
            <person name="Szatraj K."/>
            <person name="Zielenkiewicz U."/>
            <person name="Pilsyk S."/>
            <person name="Malc E."/>
            <person name="Mieczkowski P."/>
            <person name="Kruszewska J.S."/>
            <person name="Biernat P."/>
            <person name="Pawlowska J."/>
        </authorList>
    </citation>
    <scope>NUCLEOTIDE SEQUENCE</scope>
    <source>
        <strain evidence="5">WA0000051536</strain>
    </source>
</reference>
<comment type="subcellular location">
    <subcellularLocation>
        <location evidence="1">Nucleus</location>
    </subcellularLocation>
</comment>
<evidence type="ECO:0000256" key="2">
    <source>
        <dbReference type="ARBA" id="ARBA00010849"/>
    </source>
</evidence>
<evidence type="ECO:0000313" key="5">
    <source>
        <dbReference type="EMBL" id="KAG2179325.1"/>
    </source>
</evidence>
<feature type="region of interest" description="Disordered" evidence="4">
    <location>
        <begin position="103"/>
        <end position="128"/>
    </location>
</feature>
<comment type="caution">
    <text evidence="5">The sequence shown here is derived from an EMBL/GenBank/DDBJ whole genome shotgun (WGS) entry which is preliminary data.</text>
</comment>
<feature type="compositionally biased region" description="Polar residues" evidence="4">
    <location>
        <begin position="103"/>
        <end position="122"/>
    </location>
</feature>
<dbReference type="Pfam" id="PF05186">
    <property type="entry name" value="Dpy-30"/>
    <property type="match status" value="1"/>
</dbReference>
<name>A0A8H7PT83_9FUNG</name>
<accession>A0A8H7PT83</accession>
<protein>
    <submittedName>
        <fullName evidence="5">Uncharacterized protein</fullName>
    </submittedName>
</protein>
<dbReference type="Gene3D" id="1.20.890.10">
    <property type="entry name" value="cAMP-dependent protein kinase regulatory subunit, dimerization-anchoring domain"/>
    <property type="match status" value="1"/>
</dbReference>
<evidence type="ECO:0000313" key="6">
    <source>
        <dbReference type="Proteomes" id="UP000612746"/>
    </source>
</evidence>
<comment type="similarity">
    <text evidence="2">Belongs to the dpy-30 family.</text>
</comment>
<organism evidence="5 6">
    <name type="scientific">Umbelopsis vinacea</name>
    <dbReference type="NCBI Taxonomy" id="44442"/>
    <lineage>
        <taxon>Eukaryota</taxon>
        <taxon>Fungi</taxon>
        <taxon>Fungi incertae sedis</taxon>
        <taxon>Mucoromycota</taxon>
        <taxon>Mucoromycotina</taxon>
        <taxon>Umbelopsidomycetes</taxon>
        <taxon>Umbelopsidales</taxon>
        <taxon>Umbelopsidaceae</taxon>
        <taxon>Umbelopsis</taxon>
    </lineage>
</organism>
<dbReference type="Proteomes" id="UP000612746">
    <property type="component" value="Unassembled WGS sequence"/>
</dbReference>
<dbReference type="GO" id="GO:0005634">
    <property type="term" value="C:nucleus"/>
    <property type="evidence" value="ECO:0007669"/>
    <property type="project" value="UniProtKB-SubCell"/>
</dbReference>
<sequence>MENLSKDLPQKPSGFTPDASTETAAIDKQDVLNSTSMDHTPTYTERYPSESKSKSQSALNSLPARAYLDEAVVPTLLEGMQLLISQRPADPLHFLGHFLIDRSNQQKSDQQESTGNASVPQNQDEKMY</sequence>
<proteinExistence type="inferred from homology"/>
<evidence type="ECO:0000256" key="1">
    <source>
        <dbReference type="ARBA" id="ARBA00004123"/>
    </source>
</evidence>
<dbReference type="InterPro" id="IPR007858">
    <property type="entry name" value="Dpy-30_motif"/>
</dbReference>
<evidence type="ECO:0000256" key="4">
    <source>
        <dbReference type="SAM" id="MobiDB-lite"/>
    </source>
</evidence>
<keyword evidence="3" id="KW-0539">Nucleus</keyword>
<gene>
    <name evidence="5" type="ORF">INT44_006170</name>
</gene>
<feature type="region of interest" description="Disordered" evidence="4">
    <location>
        <begin position="1"/>
        <end position="59"/>
    </location>
</feature>
<keyword evidence="6" id="KW-1185">Reference proteome</keyword>
<dbReference type="AlphaFoldDB" id="A0A8H7PT83"/>
<dbReference type="CDD" id="cd22965">
    <property type="entry name" value="DD_DPY30_SDC1"/>
    <property type="match status" value="1"/>
</dbReference>
<dbReference type="EMBL" id="JAEPRA010000010">
    <property type="protein sequence ID" value="KAG2179325.1"/>
    <property type="molecule type" value="Genomic_DNA"/>
</dbReference>
<feature type="compositionally biased region" description="Polar residues" evidence="4">
    <location>
        <begin position="31"/>
        <end position="43"/>
    </location>
</feature>
<evidence type="ECO:0000256" key="3">
    <source>
        <dbReference type="ARBA" id="ARBA00023242"/>
    </source>
</evidence>
<dbReference type="OrthoDB" id="417678at2759"/>
<dbReference type="InterPro" id="IPR049629">
    <property type="entry name" value="DPY30_SDC1_DD"/>
</dbReference>